<dbReference type="PANTHER" id="PTHR30480:SF16">
    <property type="entry name" value="GLYCOSIDE HYDROLASE FAMILY 3 DOMAIN PROTEIN"/>
    <property type="match status" value="1"/>
</dbReference>
<dbReference type="Proteomes" id="UP001596378">
    <property type="component" value="Unassembled WGS sequence"/>
</dbReference>
<name>A0ABW2FB27_9BACL</name>
<dbReference type="NCBIfam" id="NF003740">
    <property type="entry name" value="PRK05337.1"/>
    <property type="match status" value="1"/>
</dbReference>
<reference evidence="7" key="1">
    <citation type="journal article" date="2019" name="Int. J. Syst. Evol. Microbiol.">
        <title>The Global Catalogue of Microorganisms (GCM) 10K type strain sequencing project: providing services to taxonomists for standard genome sequencing and annotation.</title>
        <authorList>
            <consortium name="The Broad Institute Genomics Platform"/>
            <consortium name="The Broad Institute Genome Sequencing Center for Infectious Disease"/>
            <person name="Wu L."/>
            <person name="Ma J."/>
        </authorList>
    </citation>
    <scope>NUCLEOTIDE SEQUENCE [LARGE SCALE GENOMIC DNA]</scope>
    <source>
        <strain evidence="7">KCTC 12907</strain>
    </source>
</reference>
<dbReference type="InterPro" id="IPR019800">
    <property type="entry name" value="Glyco_hydro_3_AS"/>
</dbReference>
<dbReference type="SUPFAM" id="SSF51445">
    <property type="entry name" value="(Trans)glycosidases"/>
    <property type="match status" value="1"/>
</dbReference>
<dbReference type="PROSITE" id="PS51257">
    <property type="entry name" value="PROKAR_LIPOPROTEIN"/>
    <property type="match status" value="1"/>
</dbReference>
<evidence type="ECO:0000256" key="4">
    <source>
        <dbReference type="SAM" id="MobiDB-lite"/>
    </source>
</evidence>
<keyword evidence="2 6" id="KW-0378">Hydrolase</keyword>
<feature type="domain" description="Glycoside hydrolase family 3 N-terminal" evidence="5">
    <location>
        <begin position="86"/>
        <end position="407"/>
    </location>
</feature>
<evidence type="ECO:0000259" key="5">
    <source>
        <dbReference type="Pfam" id="PF00933"/>
    </source>
</evidence>
<evidence type="ECO:0000313" key="7">
    <source>
        <dbReference type="Proteomes" id="UP001596378"/>
    </source>
</evidence>
<feature type="compositionally biased region" description="Low complexity" evidence="4">
    <location>
        <begin position="34"/>
        <end position="67"/>
    </location>
</feature>
<dbReference type="PANTHER" id="PTHR30480">
    <property type="entry name" value="BETA-HEXOSAMINIDASE-RELATED"/>
    <property type="match status" value="1"/>
</dbReference>
<dbReference type="InterPro" id="IPR001764">
    <property type="entry name" value="Glyco_hydro_3_N"/>
</dbReference>
<protein>
    <submittedName>
        <fullName evidence="6">Beta-N-acetylhexosaminidase</fullName>
        <ecNumber evidence="6">3.2.1.52</ecNumber>
    </submittedName>
</protein>
<keyword evidence="3 6" id="KW-0326">Glycosidase</keyword>
<evidence type="ECO:0000256" key="3">
    <source>
        <dbReference type="ARBA" id="ARBA00023295"/>
    </source>
</evidence>
<evidence type="ECO:0000313" key="6">
    <source>
        <dbReference type="EMBL" id="MFC7149130.1"/>
    </source>
</evidence>
<sequence>MKKAGNVQRSVGLVVVWCLLAGLVIGCSGGKAGAPASPAAPSATSSSSTSAEPSTPSASSPSESVPPETTPPAEEDPIELLLAKMTLEEKVGQVIVAGIEGTRIDDKMKKLIAEQHVGGLIWYKNNFSDLKGSVQLVNELKRANDGNPLPLFMSVDQEGGKVSRLPKDFTAMPDAVKVGRTGKPELAEEMGALLSNELRLMGFNMNFAPVLDVNSNPANPVIGTRAFGRDAESVATMGVAAMQGLQHGGTIAVVKHFPGHGDTSVDSHLELPSVGKTIAELEKLEWIPFRAAIQEGTDAVMIAHILFPKIDPDSPSSLSKTVITDLLRDRLGYAGVVITDDMTMGAIARNYGIEDASLQSFLAGSDLLLVAHGYDTARKVYDRLLEAVNSGALPESRLDESLRRIIALKLKYKLSDEAIPVPSASALPNAAIQQWLKRLEQ</sequence>
<feature type="region of interest" description="Disordered" evidence="4">
    <location>
        <begin position="34"/>
        <end position="74"/>
    </location>
</feature>
<dbReference type="EC" id="3.2.1.52" evidence="6"/>
<proteinExistence type="inferred from homology"/>
<dbReference type="InterPro" id="IPR036962">
    <property type="entry name" value="Glyco_hydro_3_N_sf"/>
</dbReference>
<dbReference type="Gene3D" id="3.20.20.300">
    <property type="entry name" value="Glycoside hydrolase, family 3, N-terminal domain"/>
    <property type="match status" value="1"/>
</dbReference>
<organism evidence="6 7">
    <name type="scientific">Cohnella cellulosilytica</name>
    <dbReference type="NCBI Taxonomy" id="986710"/>
    <lineage>
        <taxon>Bacteria</taxon>
        <taxon>Bacillati</taxon>
        <taxon>Bacillota</taxon>
        <taxon>Bacilli</taxon>
        <taxon>Bacillales</taxon>
        <taxon>Paenibacillaceae</taxon>
        <taxon>Cohnella</taxon>
    </lineage>
</organism>
<dbReference type="InterPro" id="IPR050226">
    <property type="entry name" value="NagZ_Beta-hexosaminidase"/>
</dbReference>
<evidence type="ECO:0000256" key="1">
    <source>
        <dbReference type="ARBA" id="ARBA00005336"/>
    </source>
</evidence>
<keyword evidence="7" id="KW-1185">Reference proteome</keyword>
<comment type="caution">
    <text evidence="6">The sequence shown here is derived from an EMBL/GenBank/DDBJ whole genome shotgun (WGS) entry which is preliminary data.</text>
</comment>
<comment type="similarity">
    <text evidence="1">Belongs to the glycosyl hydrolase 3 family.</text>
</comment>
<evidence type="ECO:0000256" key="2">
    <source>
        <dbReference type="ARBA" id="ARBA00022801"/>
    </source>
</evidence>
<dbReference type="EMBL" id="JBHTAI010000006">
    <property type="protein sequence ID" value="MFC7149130.1"/>
    <property type="molecule type" value="Genomic_DNA"/>
</dbReference>
<dbReference type="InterPro" id="IPR017853">
    <property type="entry name" value="GH"/>
</dbReference>
<gene>
    <name evidence="6" type="primary">nagZ</name>
    <name evidence="6" type="ORF">ACFQMJ_11395</name>
</gene>
<dbReference type="PROSITE" id="PS00775">
    <property type="entry name" value="GLYCOSYL_HYDROL_F3"/>
    <property type="match status" value="1"/>
</dbReference>
<dbReference type="GO" id="GO:0004563">
    <property type="term" value="F:beta-N-acetylhexosaminidase activity"/>
    <property type="evidence" value="ECO:0007669"/>
    <property type="project" value="UniProtKB-EC"/>
</dbReference>
<dbReference type="Pfam" id="PF00933">
    <property type="entry name" value="Glyco_hydro_3"/>
    <property type="match status" value="1"/>
</dbReference>
<dbReference type="RefSeq" id="WP_378054056.1">
    <property type="nucleotide sequence ID" value="NZ_JBHMDN010000079.1"/>
</dbReference>
<accession>A0ABW2FB27</accession>